<reference evidence="1 2" key="2">
    <citation type="journal article" date="2011" name="Stand. Genomic Sci.">
        <title>Complete genome sequence of Isosphaera pallida type strain (IS1B).</title>
        <authorList>
            <consortium name="US DOE Joint Genome Institute (JGI-PGF)"/>
            <person name="Goker M."/>
            <person name="Cleland D."/>
            <person name="Saunders E."/>
            <person name="Lapidus A."/>
            <person name="Nolan M."/>
            <person name="Lucas S."/>
            <person name="Hammon N."/>
            <person name="Deshpande S."/>
            <person name="Cheng J.F."/>
            <person name="Tapia R."/>
            <person name="Han C."/>
            <person name="Goodwin L."/>
            <person name="Pitluck S."/>
            <person name="Liolios K."/>
            <person name="Pagani I."/>
            <person name="Ivanova N."/>
            <person name="Mavromatis K."/>
            <person name="Pati A."/>
            <person name="Chen A."/>
            <person name="Palaniappan K."/>
            <person name="Land M."/>
            <person name="Hauser L."/>
            <person name="Chang Y.J."/>
            <person name="Jeffries C.D."/>
            <person name="Detter J.C."/>
            <person name="Beck B."/>
            <person name="Woyke T."/>
            <person name="Bristow J."/>
            <person name="Eisen J.A."/>
            <person name="Markowitz V."/>
            <person name="Hugenholtz P."/>
            <person name="Kyrpides N.C."/>
            <person name="Klenk H.P."/>
        </authorList>
    </citation>
    <scope>NUCLEOTIDE SEQUENCE [LARGE SCALE GENOMIC DNA]</scope>
    <source>
        <strain evidence="2">ATCC 43644 / DSM 9630 / IS1B</strain>
    </source>
</reference>
<protein>
    <submittedName>
        <fullName evidence="1">Uncharacterized protein</fullName>
    </submittedName>
</protein>
<dbReference type="EMBL" id="CP002353">
    <property type="protein sequence ID" value="ADV62885.1"/>
    <property type="molecule type" value="Genomic_DNA"/>
</dbReference>
<proteinExistence type="predicted"/>
<dbReference type="Proteomes" id="UP000008631">
    <property type="component" value="Chromosome"/>
</dbReference>
<dbReference type="STRING" id="575540.Isop_2307"/>
<dbReference type="KEGG" id="ipa:Isop_2307"/>
<reference key="1">
    <citation type="submission" date="2010-11" db="EMBL/GenBank/DDBJ databases">
        <title>The complete sequence of chromosome of Isophaera pallida ATCC 43644.</title>
        <authorList>
            <consortium name="US DOE Joint Genome Institute (JGI-PGF)"/>
            <person name="Lucas S."/>
            <person name="Copeland A."/>
            <person name="Lapidus A."/>
            <person name="Bruce D."/>
            <person name="Goodwin L."/>
            <person name="Pitluck S."/>
            <person name="Kyrpides N."/>
            <person name="Mavromatis K."/>
            <person name="Pagani I."/>
            <person name="Ivanova N."/>
            <person name="Saunders E."/>
            <person name="Brettin T."/>
            <person name="Detter J.C."/>
            <person name="Han C."/>
            <person name="Tapia R."/>
            <person name="Land M."/>
            <person name="Hauser L."/>
            <person name="Markowitz V."/>
            <person name="Cheng J.-F."/>
            <person name="Hugenholtz P."/>
            <person name="Woyke T."/>
            <person name="Wu D."/>
            <person name="Eisen J.A."/>
        </authorList>
    </citation>
    <scope>NUCLEOTIDE SEQUENCE</scope>
    <source>
        <strain>ATCC 43644</strain>
    </source>
</reference>
<keyword evidence="2" id="KW-1185">Reference proteome</keyword>
<gene>
    <name evidence="1" type="ordered locus">Isop_2307</name>
</gene>
<sequence>MSLAVQGLALRLDRIYGVPTDPQLPFPLPLRNSPPLQTPSSIDAATRWLLASRLPLSHSPTTRGVGRRDRVSS</sequence>
<organism evidence="1 2">
    <name type="scientific">Isosphaera pallida (strain ATCC 43644 / DSM 9630 / IS1B)</name>
    <dbReference type="NCBI Taxonomy" id="575540"/>
    <lineage>
        <taxon>Bacteria</taxon>
        <taxon>Pseudomonadati</taxon>
        <taxon>Planctomycetota</taxon>
        <taxon>Planctomycetia</taxon>
        <taxon>Isosphaerales</taxon>
        <taxon>Isosphaeraceae</taxon>
        <taxon>Isosphaera</taxon>
    </lineage>
</organism>
<evidence type="ECO:0000313" key="1">
    <source>
        <dbReference type="EMBL" id="ADV62885.1"/>
    </source>
</evidence>
<dbReference type="HOGENOM" id="CLU_2699757_0_0_0"/>
<dbReference type="AlphaFoldDB" id="E8R6H4"/>
<evidence type="ECO:0000313" key="2">
    <source>
        <dbReference type="Proteomes" id="UP000008631"/>
    </source>
</evidence>
<dbReference type="InParanoid" id="E8R6H4"/>
<accession>E8R6H4</accession>
<name>E8R6H4_ISOPI</name>